<evidence type="ECO:0000256" key="5">
    <source>
        <dbReference type="PROSITE-ProRule" id="PRU00069"/>
    </source>
</evidence>
<dbReference type="InterPro" id="IPR038207">
    <property type="entry name" value="DIX_dom_sf"/>
</dbReference>
<evidence type="ECO:0000313" key="9">
    <source>
        <dbReference type="Proteomes" id="UP000028990"/>
    </source>
</evidence>
<accession>A0A091DUP7</accession>
<dbReference type="InterPro" id="IPR015506">
    <property type="entry name" value="Dsh/Dvl-rel"/>
</dbReference>
<dbReference type="PANTHER" id="PTHR10878">
    <property type="entry name" value="SEGMENT POLARITY PROTEIN DISHEVELLED"/>
    <property type="match status" value="1"/>
</dbReference>
<dbReference type="Pfam" id="PF00778">
    <property type="entry name" value="DIX"/>
    <property type="match status" value="1"/>
</dbReference>
<dbReference type="PANTHER" id="PTHR10878:SF22">
    <property type="entry name" value="DIXIN"/>
    <property type="match status" value="1"/>
</dbReference>
<dbReference type="GO" id="GO:0060070">
    <property type="term" value="P:canonical Wnt signaling pathway"/>
    <property type="evidence" value="ECO:0007669"/>
    <property type="project" value="TreeGrafter"/>
</dbReference>
<protein>
    <submittedName>
        <fullName evidence="8">Dixin</fullName>
    </submittedName>
</protein>
<dbReference type="InterPro" id="IPR029071">
    <property type="entry name" value="Ubiquitin-like_domsf"/>
</dbReference>
<evidence type="ECO:0000256" key="4">
    <source>
        <dbReference type="ARBA" id="ARBA00022687"/>
    </source>
</evidence>
<evidence type="ECO:0000313" key="8">
    <source>
        <dbReference type="EMBL" id="KFO34802.1"/>
    </source>
</evidence>
<dbReference type="AlphaFoldDB" id="A0A091DUP7"/>
<dbReference type="Proteomes" id="UP000028990">
    <property type="component" value="Unassembled WGS sequence"/>
</dbReference>
<sequence length="203" mass="22470">MCFWLIVGKEADEVTEYNSYNSQSNGFLIPAAGKGAASIARGGTSGLQLVRDALRSLRKSFSGHDPRHHTMDSLEQGVSSLMETQKKQERKVRGKSPRTQAGSEYRESGPPHSKWPHSQSSPAVSSNRPKGSISLTSHLRPSWSIYQRLREVTLKDSKAAVDQEGNHWYHFKALDPGIGTVKEEVFHDDDDDAIPGWEGKIVA</sequence>
<keyword evidence="4 5" id="KW-0879">Wnt signaling pathway</keyword>
<feature type="domain" description="DIX" evidence="7">
    <location>
        <begin position="126"/>
        <end position="203"/>
    </location>
</feature>
<dbReference type="EMBL" id="KN121905">
    <property type="protein sequence ID" value="KFO34802.1"/>
    <property type="molecule type" value="Genomic_DNA"/>
</dbReference>
<proteinExistence type="predicted"/>
<evidence type="ECO:0000256" key="2">
    <source>
        <dbReference type="ARBA" id="ARBA00022473"/>
    </source>
</evidence>
<organism evidence="8 9">
    <name type="scientific">Fukomys damarensis</name>
    <name type="common">Damaraland mole rat</name>
    <name type="synonym">Cryptomys damarensis</name>
    <dbReference type="NCBI Taxonomy" id="885580"/>
    <lineage>
        <taxon>Eukaryota</taxon>
        <taxon>Metazoa</taxon>
        <taxon>Chordata</taxon>
        <taxon>Craniata</taxon>
        <taxon>Vertebrata</taxon>
        <taxon>Euteleostomi</taxon>
        <taxon>Mammalia</taxon>
        <taxon>Eutheria</taxon>
        <taxon>Euarchontoglires</taxon>
        <taxon>Glires</taxon>
        <taxon>Rodentia</taxon>
        <taxon>Hystricomorpha</taxon>
        <taxon>Bathyergidae</taxon>
        <taxon>Fukomys</taxon>
    </lineage>
</organism>
<keyword evidence="3" id="KW-0963">Cytoplasm</keyword>
<dbReference type="PROSITE" id="PS50841">
    <property type="entry name" value="DIX"/>
    <property type="match status" value="1"/>
</dbReference>
<dbReference type="SUPFAM" id="SSF54236">
    <property type="entry name" value="Ubiquitin-like"/>
    <property type="match status" value="1"/>
</dbReference>
<evidence type="ECO:0000256" key="1">
    <source>
        <dbReference type="ARBA" id="ARBA00004496"/>
    </source>
</evidence>
<reference evidence="8 9" key="1">
    <citation type="submission" date="2013-11" db="EMBL/GenBank/DDBJ databases">
        <title>The Damaraland mole rat (Fukomys damarensis) genome and evolution of African mole rats.</title>
        <authorList>
            <person name="Gladyshev V.N."/>
            <person name="Fang X."/>
        </authorList>
    </citation>
    <scope>NUCLEOTIDE SEQUENCE [LARGE SCALE GENOMIC DNA]</scope>
    <source>
        <tissue evidence="8">Liver</tissue>
    </source>
</reference>
<gene>
    <name evidence="8" type="ORF">H920_03830</name>
</gene>
<dbReference type="InterPro" id="IPR001158">
    <property type="entry name" value="DIX"/>
</dbReference>
<dbReference type="Gene3D" id="2.40.240.130">
    <property type="match status" value="1"/>
</dbReference>
<dbReference type="GO" id="GO:0005829">
    <property type="term" value="C:cytosol"/>
    <property type="evidence" value="ECO:0007669"/>
    <property type="project" value="TreeGrafter"/>
</dbReference>
<evidence type="ECO:0000256" key="6">
    <source>
        <dbReference type="SAM" id="MobiDB-lite"/>
    </source>
</evidence>
<keyword evidence="2" id="KW-0217">Developmental protein</keyword>
<keyword evidence="9" id="KW-1185">Reference proteome</keyword>
<feature type="compositionally biased region" description="Polar residues" evidence="6">
    <location>
        <begin position="116"/>
        <end position="135"/>
    </location>
</feature>
<evidence type="ECO:0000259" key="7">
    <source>
        <dbReference type="PROSITE" id="PS50841"/>
    </source>
</evidence>
<name>A0A091DUP7_FUKDA</name>
<evidence type="ECO:0000256" key="3">
    <source>
        <dbReference type="ARBA" id="ARBA00022490"/>
    </source>
</evidence>
<feature type="region of interest" description="Disordered" evidence="6">
    <location>
        <begin position="82"/>
        <end position="135"/>
    </location>
</feature>
<comment type="subcellular location">
    <subcellularLocation>
        <location evidence="1">Cytoplasm</location>
    </subcellularLocation>
</comment>